<dbReference type="PRINTS" id="PR01100">
    <property type="entry name" value="SHIKIMTKNASE"/>
</dbReference>
<proteinExistence type="inferred from homology"/>
<keyword evidence="4 11" id="KW-0028">Amino-acid biosynthesis</keyword>
<organism evidence="12 13">
    <name type="scientific">Mycetocola zhujimingii</name>
    <dbReference type="NCBI Taxonomy" id="2079792"/>
    <lineage>
        <taxon>Bacteria</taxon>
        <taxon>Bacillati</taxon>
        <taxon>Actinomycetota</taxon>
        <taxon>Actinomycetes</taxon>
        <taxon>Micrococcales</taxon>
        <taxon>Microbacteriaceae</taxon>
        <taxon>Mycetocola</taxon>
    </lineage>
</organism>
<comment type="catalytic activity">
    <reaction evidence="10 11">
        <text>shikimate + ATP = 3-phosphoshikimate + ADP + H(+)</text>
        <dbReference type="Rhea" id="RHEA:13121"/>
        <dbReference type="ChEBI" id="CHEBI:15378"/>
        <dbReference type="ChEBI" id="CHEBI:30616"/>
        <dbReference type="ChEBI" id="CHEBI:36208"/>
        <dbReference type="ChEBI" id="CHEBI:145989"/>
        <dbReference type="ChEBI" id="CHEBI:456216"/>
        <dbReference type="EC" id="2.7.1.71"/>
    </reaction>
</comment>
<dbReference type="InterPro" id="IPR031322">
    <property type="entry name" value="Shikimate/glucono_kinase"/>
</dbReference>
<feature type="binding site" evidence="11">
    <location>
        <position position="6"/>
    </location>
    <ligand>
        <name>Mg(2+)</name>
        <dbReference type="ChEBI" id="CHEBI:18420"/>
    </ligand>
</feature>
<feature type="binding site" evidence="11">
    <location>
        <position position="121"/>
    </location>
    <ligand>
        <name>substrate</name>
    </ligand>
</feature>
<dbReference type="CDD" id="cd00464">
    <property type="entry name" value="SK"/>
    <property type="match status" value="1"/>
</dbReference>
<evidence type="ECO:0000256" key="1">
    <source>
        <dbReference type="ARBA" id="ARBA00004842"/>
    </source>
</evidence>
<comment type="cofactor">
    <cofactor evidence="11">
        <name>Mg(2+)</name>
        <dbReference type="ChEBI" id="CHEBI:18420"/>
    </cofactor>
    <text evidence="11">Binds 1 Mg(2+) ion per subunit.</text>
</comment>
<name>A0A2U1TI89_9MICO</name>
<evidence type="ECO:0000313" key="12">
    <source>
        <dbReference type="EMBL" id="PWC08604.1"/>
    </source>
</evidence>
<evidence type="ECO:0000256" key="3">
    <source>
        <dbReference type="ARBA" id="ARBA00012154"/>
    </source>
</evidence>
<evidence type="ECO:0000313" key="13">
    <source>
        <dbReference type="Proteomes" id="UP000244962"/>
    </source>
</evidence>
<keyword evidence="8 11" id="KW-0067">ATP-binding</keyword>
<keyword evidence="11" id="KW-0963">Cytoplasm</keyword>
<keyword evidence="9 11" id="KW-0057">Aromatic amino acid biosynthesis</keyword>
<dbReference type="InterPro" id="IPR027417">
    <property type="entry name" value="P-loop_NTPase"/>
</dbReference>
<dbReference type="GO" id="GO:0009423">
    <property type="term" value="P:chorismate biosynthetic process"/>
    <property type="evidence" value="ECO:0007669"/>
    <property type="project" value="UniProtKB-UniRule"/>
</dbReference>
<dbReference type="EMBL" id="QEFB01000001">
    <property type="protein sequence ID" value="PWC08604.1"/>
    <property type="molecule type" value="Genomic_DNA"/>
</dbReference>
<dbReference type="Gene3D" id="3.40.50.300">
    <property type="entry name" value="P-loop containing nucleotide triphosphate hydrolases"/>
    <property type="match status" value="1"/>
</dbReference>
<sequence length="155" mass="16570">MGAGKTRIGRRVAKALDVPFLDTDKIIVAEHGPIAGIFESRGEVAFRALEKDAVADALAERAVVSLGGGAVLNPETRAALADKTVVLLTVSADAVAARIKTDKRPLLANGTADWQRIYDERRAIYDELATITFDTSTQPIERIAADIATWAKGRA</sequence>
<keyword evidence="11" id="KW-0479">Metal-binding</keyword>
<dbReference type="HAMAP" id="MF_00109">
    <property type="entry name" value="Shikimate_kinase"/>
    <property type="match status" value="1"/>
</dbReference>
<evidence type="ECO:0000256" key="5">
    <source>
        <dbReference type="ARBA" id="ARBA00022679"/>
    </source>
</evidence>
<keyword evidence="11" id="KW-0460">Magnesium</keyword>
<comment type="subunit">
    <text evidence="11">Monomer.</text>
</comment>
<feature type="binding site" evidence="11">
    <location>
        <position position="138"/>
    </location>
    <ligand>
        <name>ATP</name>
        <dbReference type="ChEBI" id="CHEBI:30616"/>
    </ligand>
</feature>
<comment type="subcellular location">
    <subcellularLocation>
        <location evidence="11">Cytoplasm</location>
    </subcellularLocation>
</comment>
<dbReference type="GO" id="GO:0005829">
    <property type="term" value="C:cytosol"/>
    <property type="evidence" value="ECO:0007669"/>
    <property type="project" value="TreeGrafter"/>
</dbReference>
<dbReference type="PANTHER" id="PTHR21087">
    <property type="entry name" value="SHIKIMATE KINASE"/>
    <property type="match status" value="1"/>
</dbReference>
<dbReference type="UniPathway" id="UPA00053">
    <property type="reaction ID" value="UER00088"/>
</dbReference>
<evidence type="ECO:0000256" key="2">
    <source>
        <dbReference type="ARBA" id="ARBA00006997"/>
    </source>
</evidence>
<comment type="function">
    <text evidence="11">Catalyzes the specific phosphorylation of the 3-hydroxyl group of shikimic acid using ATP as a cosubstrate.</text>
</comment>
<dbReference type="GO" id="GO:0004765">
    <property type="term" value="F:shikimate kinase activity"/>
    <property type="evidence" value="ECO:0007669"/>
    <property type="project" value="UniProtKB-UniRule"/>
</dbReference>
<dbReference type="PANTHER" id="PTHR21087:SF16">
    <property type="entry name" value="SHIKIMATE KINASE 1, CHLOROPLASTIC"/>
    <property type="match status" value="1"/>
</dbReference>
<evidence type="ECO:0000256" key="10">
    <source>
        <dbReference type="ARBA" id="ARBA00048567"/>
    </source>
</evidence>
<feature type="binding site" evidence="11">
    <location>
        <position position="68"/>
    </location>
    <ligand>
        <name>substrate</name>
    </ligand>
</feature>
<dbReference type="AlphaFoldDB" id="A0A2U1TI89"/>
<comment type="pathway">
    <text evidence="1 11">Metabolic intermediate biosynthesis; chorismate biosynthesis; chorismate from D-erythrose 4-phosphate and phosphoenolpyruvate: step 5/7.</text>
</comment>
<keyword evidence="6 11" id="KW-0547">Nucleotide-binding</keyword>
<keyword evidence="5 11" id="KW-0808">Transferase</keyword>
<protein>
    <recommendedName>
        <fullName evidence="3 11">Shikimate kinase</fullName>
        <shortName evidence="11">SK</shortName>
        <ecNumber evidence="3 11">2.7.1.71</ecNumber>
    </recommendedName>
</protein>
<comment type="similarity">
    <text evidence="2 11">Belongs to the shikimate kinase family.</text>
</comment>
<dbReference type="GO" id="GO:0009073">
    <property type="term" value="P:aromatic amino acid family biosynthetic process"/>
    <property type="evidence" value="ECO:0007669"/>
    <property type="project" value="UniProtKB-KW"/>
</dbReference>
<evidence type="ECO:0000256" key="9">
    <source>
        <dbReference type="ARBA" id="ARBA00023141"/>
    </source>
</evidence>
<feature type="binding site" evidence="11">
    <location>
        <position position="24"/>
    </location>
    <ligand>
        <name>substrate</name>
    </ligand>
</feature>
<dbReference type="GO" id="GO:0008652">
    <property type="term" value="P:amino acid biosynthetic process"/>
    <property type="evidence" value="ECO:0007669"/>
    <property type="project" value="UniProtKB-KW"/>
</dbReference>
<dbReference type="InterPro" id="IPR000623">
    <property type="entry name" value="Shikimate_kinase/TSH1"/>
</dbReference>
<dbReference type="PROSITE" id="PS01128">
    <property type="entry name" value="SHIKIMATE_KINASE"/>
    <property type="match status" value="1"/>
</dbReference>
<dbReference type="GO" id="GO:0000287">
    <property type="term" value="F:magnesium ion binding"/>
    <property type="evidence" value="ECO:0007669"/>
    <property type="project" value="UniProtKB-UniRule"/>
</dbReference>
<keyword evidence="7 11" id="KW-0418">Kinase</keyword>
<dbReference type="SUPFAM" id="SSF52540">
    <property type="entry name" value="P-loop containing nucleoside triphosphate hydrolases"/>
    <property type="match status" value="1"/>
</dbReference>
<accession>A0A2U1TI89</accession>
<gene>
    <name evidence="11" type="primary">aroK</name>
    <name evidence="12" type="ORF">DF223_01195</name>
</gene>
<keyword evidence="13" id="KW-1185">Reference proteome</keyword>
<dbReference type="Pfam" id="PF01202">
    <property type="entry name" value="SKI"/>
    <property type="match status" value="1"/>
</dbReference>
<dbReference type="InterPro" id="IPR023000">
    <property type="entry name" value="Shikimate_kinase_CS"/>
</dbReference>
<feature type="binding site" evidence="11">
    <location>
        <begin position="2"/>
        <end position="7"/>
    </location>
    <ligand>
        <name>ATP</name>
        <dbReference type="ChEBI" id="CHEBI:30616"/>
    </ligand>
</feature>
<dbReference type="Proteomes" id="UP000244962">
    <property type="component" value="Unassembled WGS sequence"/>
</dbReference>
<feature type="binding site" evidence="11">
    <location>
        <position position="47"/>
    </location>
    <ligand>
        <name>substrate</name>
    </ligand>
</feature>
<reference evidence="13" key="1">
    <citation type="submission" date="2018-04" db="EMBL/GenBank/DDBJ databases">
        <authorList>
            <person name="Liu S."/>
            <person name="Wang Z."/>
            <person name="Li J."/>
        </authorList>
    </citation>
    <scope>NUCLEOTIDE SEQUENCE [LARGE SCALE GENOMIC DNA]</scope>
    <source>
        <strain evidence="13">622</strain>
    </source>
</reference>
<evidence type="ECO:0000256" key="7">
    <source>
        <dbReference type="ARBA" id="ARBA00022777"/>
    </source>
</evidence>
<evidence type="ECO:0000256" key="8">
    <source>
        <dbReference type="ARBA" id="ARBA00022840"/>
    </source>
</evidence>
<feature type="binding site" evidence="11">
    <location>
        <position position="104"/>
    </location>
    <ligand>
        <name>ATP</name>
        <dbReference type="ChEBI" id="CHEBI:30616"/>
    </ligand>
</feature>
<evidence type="ECO:0000256" key="4">
    <source>
        <dbReference type="ARBA" id="ARBA00022605"/>
    </source>
</evidence>
<dbReference type="EC" id="2.7.1.71" evidence="3 11"/>
<comment type="caution">
    <text evidence="12">The sequence shown here is derived from an EMBL/GenBank/DDBJ whole genome shotgun (WGS) entry which is preliminary data.</text>
</comment>
<evidence type="ECO:0000256" key="11">
    <source>
        <dbReference type="HAMAP-Rule" id="MF_00109"/>
    </source>
</evidence>
<dbReference type="GO" id="GO:0005524">
    <property type="term" value="F:ATP binding"/>
    <property type="evidence" value="ECO:0007669"/>
    <property type="project" value="UniProtKB-UniRule"/>
</dbReference>
<evidence type="ECO:0000256" key="6">
    <source>
        <dbReference type="ARBA" id="ARBA00022741"/>
    </source>
</evidence>